<sequence length="336" mass="36526">MRVLVTGGAGFIGSHFVRELLSGTYPSLEPTRVVVLDALTYAGNRANLDPVAADPRLEFVQGDICDAPLVARLFAGTDLVVHFAAESHVDRSIEDSSAFVHTNVLGTQTLLQEAVRAGVGRFVHVSTDEVYGSIETGSWDEEEPLLPNSPYAASKASSDLIALAVHRTHGLEVCVTRCSNNYGPYQFPEKAIPLFTTNLVDGLDVPLYGDGGNSRDWLHVDDHCRGIALVAAKGRPGEIYNIGGGTELTNRELTGRLLDLCGRDTSAVRQVADRAAHDRRYSVDITKISTELGYAPQVPFDQGLADTVAWYRDNRAWWEPLKARTAQERAAGSRAH</sequence>
<evidence type="ECO:0000256" key="6">
    <source>
        <dbReference type="ARBA" id="ARBA00023027"/>
    </source>
</evidence>
<comment type="catalytic activity">
    <reaction evidence="1 8">
        <text>dTDP-alpha-D-glucose = dTDP-4-dehydro-6-deoxy-alpha-D-glucose + H2O</text>
        <dbReference type="Rhea" id="RHEA:17221"/>
        <dbReference type="ChEBI" id="CHEBI:15377"/>
        <dbReference type="ChEBI" id="CHEBI:57477"/>
        <dbReference type="ChEBI" id="CHEBI:57649"/>
        <dbReference type="EC" id="4.2.1.46"/>
    </reaction>
</comment>
<evidence type="ECO:0000256" key="8">
    <source>
        <dbReference type="RuleBase" id="RU004473"/>
    </source>
</evidence>
<evidence type="ECO:0000256" key="3">
    <source>
        <dbReference type="ARBA" id="ARBA00008178"/>
    </source>
</evidence>
<proteinExistence type="inferred from homology"/>
<evidence type="ECO:0000313" key="11">
    <source>
        <dbReference type="Proteomes" id="UP000516428"/>
    </source>
</evidence>
<dbReference type="KEGG" id="sxn:IAG42_36065"/>
<dbReference type="InterPro" id="IPR016040">
    <property type="entry name" value="NAD(P)-bd_dom"/>
</dbReference>
<gene>
    <name evidence="10" type="primary">rfbB</name>
    <name evidence="10" type="ORF">IAG42_36065</name>
</gene>
<dbReference type="Proteomes" id="UP000516428">
    <property type="component" value="Plasmid unnamed1"/>
</dbReference>
<dbReference type="CDD" id="cd05246">
    <property type="entry name" value="dTDP_GD_SDR_e"/>
    <property type="match status" value="1"/>
</dbReference>
<dbReference type="InterPro" id="IPR005888">
    <property type="entry name" value="dTDP_Gluc_deHydtase"/>
</dbReference>
<protein>
    <recommendedName>
        <fullName evidence="5 8">dTDP-glucose 4,6-dehydratase</fullName>
        <ecNumber evidence="4 8">4.2.1.46</ecNumber>
    </recommendedName>
</protein>
<accession>A0A7H1BKC7</accession>
<dbReference type="InterPro" id="IPR036291">
    <property type="entry name" value="NAD(P)-bd_dom_sf"/>
</dbReference>
<dbReference type="RefSeq" id="WP_188341837.1">
    <property type="nucleotide sequence ID" value="NZ_CP061282.1"/>
</dbReference>
<keyword evidence="6" id="KW-0520">NAD</keyword>
<dbReference type="PANTHER" id="PTHR43000">
    <property type="entry name" value="DTDP-D-GLUCOSE 4,6-DEHYDRATASE-RELATED"/>
    <property type="match status" value="1"/>
</dbReference>
<dbReference type="EMBL" id="CP061282">
    <property type="protein sequence ID" value="QNS09182.1"/>
    <property type="molecule type" value="Genomic_DNA"/>
</dbReference>
<evidence type="ECO:0000256" key="1">
    <source>
        <dbReference type="ARBA" id="ARBA00001539"/>
    </source>
</evidence>
<evidence type="ECO:0000256" key="7">
    <source>
        <dbReference type="ARBA" id="ARBA00023239"/>
    </source>
</evidence>
<evidence type="ECO:0000313" key="10">
    <source>
        <dbReference type="EMBL" id="QNS09182.1"/>
    </source>
</evidence>
<reference evidence="10 11" key="1">
    <citation type="submission" date="2020-09" db="EMBL/GenBank/DDBJ databases">
        <title>A novel species.</title>
        <authorList>
            <person name="Gao J."/>
        </authorList>
    </citation>
    <scope>NUCLEOTIDE SEQUENCE [LARGE SCALE GENOMIC DNA]</scope>
    <source>
        <strain evidence="10 11">CRXT-Y-14</strain>
        <plasmid evidence="10 11">unnamed1</plasmid>
    </source>
</reference>
<name>A0A7H1BKC7_9ACTN</name>
<keyword evidence="10" id="KW-0614">Plasmid</keyword>
<dbReference type="GO" id="GO:0008460">
    <property type="term" value="F:dTDP-glucose 4,6-dehydratase activity"/>
    <property type="evidence" value="ECO:0007669"/>
    <property type="project" value="UniProtKB-EC"/>
</dbReference>
<keyword evidence="11" id="KW-1185">Reference proteome</keyword>
<comment type="similarity">
    <text evidence="3 8">Belongs to the NAD(P)-dependent epimerase/dehydratase family. dTDP-glucose dehydratase subfamily.</text>
</comment>
<dbReference type="Gene3D" id="3.40.50.720">
    <property type="entry name" value="NAD(P)-binding Rossmann-like Domain"/>
    <property type="match status" value="1"/>
</dbReference>
<comment type="cofactor">
    <cofactor evidence="2 8">
        <name>NAD(+)</name>
        <dbReference type="ChEBI" id="CHEBI:57540"/>
    </cofactor>
</comment>
<dbReference type="Gene3D" id="3.90.25.10">
    <property type="entry name" value="UDP-galactose 4-epimerase, domain 1"/>
    <property type="match status" value="1"/>
</dbReference>
<keyword evidence="7 8" id="KW-0456">Lyase</keyword>
<feature type="domain" description="NAD(P)-binding" evidence="9">
    <location>
        <begin position="4"/>
        <end position="307"/>
    </location>
</feature>
<dbReference type="AlphaFoldDB" id="A0A7H1BKC7"/>
<evidence type="ECO:0000259" key="9">
    <source>
        <dbReference type="Pfam" id="PF16363"/>
    </source>
</evidence>
<evidence type="ECO:0000256" key="2">
    <source>
        <dbReference type="ARBA" id="ARBA00001911"/>
    </source>
</evidence>
<dbReference type="GO" id="GO:0009225">
    <property type="term" value="P:nucleotide-sugar metabolic process"/>
    <property type="evidence" value="ECO:0007669"/>
    <property type="project" value="InterPro"/>
</dbReference>
<evidence type="ECO:0000256" key="4">
    <source>
        <dbReference type="ARBA" id="ARBA00011990"/>
    </source>
</evidence>
<organism evidence="10 11">
    <name type="scientific">Streptomyces xanthii</name>
    <dbReference type="NCBI Taxonomy" id="2768069"/>
    <lineage>
        <taxon>Bacteria</taxon>
        <taxon>Bacillati</taxon>
        <taxon>Actinomycetota</taxon>
        <taxon>Actinomycetes</taxon>
        <taxon>Kitasatosporales</taxon>
        <taxon>Streptomycetaceae</taxon>
        <taxon>Streptomyces</taxon>
    </lineage>
</organism>
<geneLocation type="plasmid" evidence="10 11">
    <name>unnamed1</name>
</geneLocation>
<dbReference type="SUPFAM" id="SSF51735">
    <property type="entry name" value="NAD(P)-binding Rossmann-fold domains"/>
    <property type="match status" value="1"/>
</dbReference>
<dbReference type="Pfam" id="PF16363">
    <property type="entry name" value="GDP_Man_Dehyd"/>
    <property type="match status" value="1"/>
</dbReference>
<dbReference type="EC" id="4.2.1.46" evidence="4 8"/>
<dbReference type="NCBIfam" id="TIGR01181">
    <property type="entry name" value="dTDP_gluc_dehyt"/>
    <property type="match status" value="1"/>
</dbReference>
<evidence type="ECO:0000256" key="5">
    <source>
        <dbReference type="ARBA" id="ARBA00016977"/>
    </source>
</evidence>